<dbReference type="EMBL" id="CP039381">
    <property type="protein sequence ID" value="QCT06898.1"/>
    <property type="molecule type" value="Genomic_DNA"/>
</dbReference>
<dbReference type="CDD" id="cd11316">
    <property type="entry name" value="AmyAc_bac2_AmyA"/>
    <property type="match status" value="1"/>
</dbReference>
<protein>
    <recommendedName>
        <fullName evidence="5">Glycosyl hydrolase family 13 catalytic domain-containing protein</fullName>
    </recommendedName>
</protein>
<dbReference type="InterPro" id="IPR056300">
    <property type="entry name" value="SusG-like_C"/>
</dbReference>
<dbReference type="PANTHER" id="PTHR10357:SF179">
    <property type="entry name" value="NEUTRAL AND BASIC AMINO ACID TRANSPORT PROTEIN RBAT"/>
    <property type="match status" value="1"/>
</dbReference>
<evidence type="ECO:0000256" key="4">
    <source>
        <dbReference type="SAM" id="SignalP"/>
    </source>
</evidence>
<sequence length="538" mass="60878">MKKLVALFMVLVVASTAVVFSGCTKSTEDLMENAKVNLPKDKYNTYYQIWIGSFCDSNNDGIGDIQGIISKLDYINDGDDSTDTDLGYTGIWLSPMMPSPSYHKYDVKDYYNIDPQFGTLDDFDQLIKECDKRGIDVIIDFVPNHCSSEHPWFKKALKEAEKGNFNGYAKYFNIKKSSETESGYNCDPNDSSIIYESNFSDTMPEWNYDYEGTKKEMAKAAKFWIDRGVAGFRLDAVRYLYYNDYEKSSDTLKWFYDTCKKEKNDIYMVGEDWSSDMNEVSAMYKSGIDSLFAFPFGDTSGKFLVSVISGSINDYTDTLLSYEKKTKEANKDAINSYFLTNHDMNRVGDSLTELYQKKMAAALYMTTPGNAFTYYGEELGMETYDEGDDPAKRTAMIWDSDNLPNVTANGIDRVEDNTDGGGVKQQDKNKDSLLNFYKKLIKLRNCHPGIARGTISALPDDFDGGTGVGGYYLTYKNEKYLVLHNLDTDKHSFEITDKLINDDYKIAGMFSAKSGKVSIEKNVLTLPAYSTIVLHSTK</sequence>
<dbReference type="OrthoDB" id="9805159at2"/>
<feature type="chain" id="PRO_5038940180" description="Glycosyl hydrolase family 13 catalytic domain-containing protein" evidence="4">
    <location>
        <begin position="22"/>
        <end position="538"/>
    </location>
</feature>
<dbReference type="KEGG" id="ruj:E5Z56_05765"/>
<proteinExistence type="inferred from homology"/>
<keyword evidence="4" id="KW-0732">Signal</keyword>
<evidence type="ECO:0000259" key="5">
    <source>
        <dbReference type="SMART" id="SM00642"/>
    </source>
</evidence>
<dbReference type="Proteomes" id="UP000301475">
    <property type="component" value="Chromosome"/>
</dbReference>
<dbReference type="Pfam" id="PF00128">
    <property type="entry name" value="Alpha-amylase"/>
    <property type="match status" value="1"/>
</dbReference>
<organism evidence="6 7">
    <name type="scientific">Ruminococcus bovis</name>
    <dbReference type="NCBI Taxonomy" id="2564099"/>
    <lineage>
        <taxon>Bacteria</taxon>
        <taxon>Bacillati</taxon>
        <taxon>Bacillota</taxon>
        <taxon>Clostridia</taxon>
        <taxon>Eubacteriales</taxon>
        <taxon>Oscillospiraceae</taxon>
        <taxon>Ruminococcus</taxon>
    </lineage>
</organism>
<dbReference type="InterPro" id="IPR013780">
    <property type="entry name" value="Glyco_hydro_b"/>
</dbReference>
<gene>
    <name evidence="6" type="ORF">E5Z56_05765</name>
</gene>
<dbReference type="Pfam" id="PF23915">
    <property type="entry name" value="SusG_C"/>
    <property type="match status" value="1"/>
</dbReference>
<feature type="signal peptide" evidence="4">
    <location>
        <begin position="1"/>
        <end position="21"/>
    </location>
</feature>
<name>A0A4P8Y160_9FIRM</name>
<keyword evidence="3" id="KW-0326">Glycosidase</keyword>
<dbReference type="InterPro" id="IPR006047">
    <property type="entry name" value="GH13_cat_dom"/>
</dbReference>
<evidence type="ECO:0000256" key="1">
    <source>
        <dbReference type="ARBA" id="ARBA00008061"/>
    </source>
</evidence>
<dbReference type="PANTHER" id="PTHR10357">
    <property type="entry name" value="ALPHA-AMYLASE FAMILY MEMBER"/>
    <property type="match status" value="1"/>
</dbReference>
<evidence type="ECO:0000313" key="6">
    <source>
        <dbReference type="EMBL" id="QCT06898.1"/>
    </source>
</evidence>
<keyword evidence="2" id="KW-0378">Hydrolase</keyword>
<dbReference type="Gene3D" id="3.20.20.80">
    <property type="entry name" value="Glycosidases"/>
    <property type="match status" value="1"/>
</dbReference>
<evidence type="ECO:0000313" key="7">
    <source>
        <dbReference type="Proteomes" id="UP000301475"/>
    </source>
</evidence>
<dbReference type="PROSITE" id="PS51257">
    <property type="entry name" value="PROKAR_LIPOPROTEIN"/>
    <property type="match status" value="1"/>
</dbReference>
<evidence type="ECO:0000256" key="2">
    <source>
        <dbReference type="ARBA" id="ARBA00022801"/>
    </source>
</evidence>
<dbReference type="SMART" id="SM00642">
    <property type="entry name" value="Aamy"/>
    <property type="match status" value="1"/>
</dbReference>
<dbReference type="GO" id="GO:0009313">
    <property type="term" value="P:oligosaccharide catabolic process"/>
    <property type="evidence" value="ECO:0007669"/>
    <property type="project" value="TreeGrafter"/>
</dbReference>
<dbReference type="Gene3D" id="3.90.400.10">
    <property type="entry name" value="Oligo-1,6-glucosidase, Domain 2"/>
    <property type="match status" value="1"/>
</dbReference>
<dbReference type="InterPro" id="IPR017853">
    <property type="entry name" value="GH"/>
</dbReference>
<dbReference type="GO" id="GO:0004556">
    <property type="term" value="F:alpha-amylase activity"/>
    <property type="evidence" value="ECO:0007669"/>
    <property type="project" value="TreeGrafter"/>
</dbReference>
<dbReference type="Gene3D" id="2.60.40.1180">
    <property type="entry name" value="Golgi alpha-mannosidase II"/>
    <property type="match status" value="1"/>
</dbReference>
<feature type="domain" description="Glycosyl hydrolase family 13 catalytic" evidence="5">
    <location>
        <begin position="48"/>
        <end position="444"/>
    </location>
</feature>
<keyword evidence="7" id="KW-1185">Reference proteome</keyword>
<accession>A0A4P8Y160</accession>
<dbReference type="SUPFAM" id="SSF51445">
    <property type="entry name" value="(Trans)glycosidases"/>
    <property type="match status" value="1"/>
</dbReference>
<dbReference type="RefSeq" id="WP_138156977.1">
    <property type="nucleotide sequence ID" value="NZ_CP039381.1"/>
</dbReference>
<dbReference type="AlphaFoldDB" id="A0A4P8Y160"/>
<evidence type="ECO:0000256" key="3">
    <source>
        <dbReference type="ARBA" id="ARBA00023295"/>
    </source>
</evidence>
<reference evidence="6 7" key="1">
    <citation type="submission" date="2019-04" db="EMBL/GenBank/DDBJ databases">
        <authorList>
            <person name="Embree M."/>
            <person name="Gaffney J.R."/>
        </authorList>
    </citation>
    <scope>NUCLEOTIDE SEQUENCE [LARGE SCALE GENOMIC DNA]</scope>
    <source>
        <strain evidence="6 7">JE7A12</strain>
    </source>
</reference>
<dbReference type="InterPro" id="IPR045857">
    <property type="entry name" value="O16G_dom_2"/>
</dbReference>
<comment type="similarity">
    <text evidence="1">Belongs to the glycosyl hydrolase 13 family.</text>
</comment>